<proteinExistence type="predicted"/>
<gene>
    <name evidence="2" type="ORF">APHCRT_0475</name>
</gene>
<feature type="transmembrane region" description="Helical" evidence="1">
    <location>
        <begin position="21"/>
        <end position="42"/>
    </location>
</feature>
<protein>
    <submittedName>
        <fullName evidence="2">Uncharacterized protein</fullName>
    </submittedName>
</protein>
<organism evidence="2 3">
    <name type="scientific">Anaplasma phagocytophilum str. CRT53-1</name>
    <dbReference type="NCBI Taxonomy" id="1359157"/>
    <lineage>
        <taxon>Bacteria</taxon>
        <taxon>Pseudomonadati</taxon>
        <taxon>Pseudomonadota</taxon>
        <taxon>Alphaproteobacteria</taxon>
        <taxon>Rickettsiales</taxon>
        <taxon>Anaplasmataceae</taxon>
        <taxon>Anaplasma</taxon>
        <taxon>phagocytophilum group</taxon>
    </lineage>
</organism>
<keyword evidence="1" id="KW-0472">Membrane</keyword>
<dbReference type="AlphaFoldDB" id="A0A0F3Q2F9"/>
<dbReference type="Proteomes" id="UP000033722">
    <property type="component" value="Unassembled WGS sequence"/>
</dbReference>
<evidence type="ECO:0000313" key="3">
    <source>
        <dbReference type="Proteomes" id="UP000033722"/>
    </source>
</evidence>
<keyword evidence="1" id="KW-0812">Transmembrane</keyword>
<accession>A0A0F3Q2F9</accession>
<keyword evidence="1" id="KW-1133">Transmembrane helix</keyword>
<name>A0A0F3Q2F9_ANAPH</name>
<evidence type="ECO:0000256" key="1">
    <source>
        <dbReference type="SAM" id="Phobius"/>
    </source>
</evidence>
<dbReference type="PATRIC" id="fig|1359157.3.peg.126"/>
<comment type="caution">
    <text evidence="2">The sequence shown here is derived from an EMBL/GenBank/DDBJ whole genome shotgun (WGS) entry which is preliminary data.</text>
</comment>
<dbReference type="EMBL" id="LAOD01000012">
    <property type="protein sequence ID" value="KJV86668.1"/>
    <property type="molecule type" value="Genomic_DNA"/>
</dbReference>
<reference evidence="2 3" key="1">
    <citation type="submission" date="2015-01" db="EMBL/GenBank/DDBJ databases">
        <title>Genome Sequencing of Rickettsiales.</title>
        <authorList>
            <person name="Daugherty S.C."/>
            <person name="Su Q."/>
            <person name="Abolude K."/>
            <person name="Beier-Sexton M."/>
            <person name="Carlyon J.A."/>
            <person name="Carter R."/>
            <person name="Day N.P."/>
            <person name="Dumler S.J."/>
            <person name="Dyachenko V."/>
            <person name="Godinez A."/>
            <person name="Kurtti T.J."/>
            <person name="Lichay M."/>
            <person name="Mullins K.E."/>
            <person name="Ott S."/>
            <person name="Pappas-Brown V."/>
            <person name="Paris D.H."/>
            <person name="Patel P."/>
            <person name="Richards A.L."/>
            <person name="Sadzewicz L."/>
            <person name="Sears K."/>
            <person name="Seidman D."/>
            <person name="Sengamalay N."/>
            <person name="Stenos J."/>
            <person name="Tallon L.J."/>
            <person name="Vincent G."/>
            <person name="Fraser C.M."/>
            <person name="Munderloh U."/>
            <person name="Dunning-Hotopp J.C."/>
        </authorList>
    </citation>
    <scope>NUCLEOTIDE SEQUENCE [LARGE SCALE GENOMIC DNA]</scope>
    <source>
        <strain evidence="2 3">CRT53-1</strain>
    </source>
</reference>
<evidence type="ECO:0000313" key="2">
    <source>
        <dbReference type="EMBL" id="KJV86668.1"/>
    </source>
</evidence>
<sequence length="44" mass="4895">MSFFIRCLLCGSPKSSNLACISGSVCILCESFWYYGLGLLLIRE</sequence>